<proteinExistence type="predicted"/>
<dbReference type="Proteomes" id="UP000828048">
    <property type="component" value="Chromosome 3"/>
</dbReference>
<reference evidence="1 2" key="1">
    <citation type="journal article" date="2021" name="Hortic Res">
        <title>High-quality reference genome and annotation aids understanding of berry development for evergreen blueberry (Vaccinium darrowii).</title>
        <authorList>
            <person name="Yu J."/>
            <person name="Hulse-Kemp A.M."/>
            <person name="Babiker E."/>
            <person name="Staton M."/>
        </authorList>
    </citation>
    <scope>NUCLEOTIDE SEQUENCE [LARGE SCALE GENOMIC DNA]</scope>
    <source>
        <strain evidence="2">cv. NJ 8807/NJ 8810</strain>
        <tissue evidence="1">Young leaf</tissue>
    </source>
</reference>
<sequence length="186" mass="21061">MVYQRIPLGLSRMLVGQDGETWILLKHSYKTWSVLDRFKDWECLDVNIVPVLARPDDNWIGEHGYVQAGFATAKEILAPRPRVLNKASREYNDYVMSEDLVLLKKVSTSKLISKVTSEILSAPEKNICTMALVPTVACVRWSRRCRKNKKKNRRKKGSSRDKLTDIKRALLISSSEGASLGGFVGH</sequence>
<gene>
    <name evidence="1" type="ORF">Vadar_023609</name>
</gene>
<comment type="caution">
    <text evidence="1">The sequence shown here is derived from an EMBL/GenBank/DDBJ whole genome shotgun (WGS) entry which is preliminary data.</text>
</comment>
<keyword evidence="2" id="KW-1185">Reference proteome</keyword>
<evidence type="ECO:0000313" key="2">
    <source>
        <dbReference type="Proteomes" id="UP000828048"/>
    </source>
</evidence>
<dbReference type="EMBL" id="CM037153">
    <property type="protein sequence ID" value="KAH7858416.1"/>
    <property type="molecule type" value="Genomic_DNA"/>
</dbReference>
<name>A0ACB7YYA0_9ERIC</name>
<accession>A0ACB7YYA0</accession>
<protein>
    <submittedName>
        <fullName evidence="1">Uncharacterized protein</fullName>
    </submittedName>
</protein>
<organism evidence="1 2">
    <name type="scientific">Vaccinium darrowii</name>
    <dbReference type="NCBI Taxonomy" id="229202"/>
    <lineage>
        <taxon>Eukaryota</taxon>
        <taxon>Viridiplantae</taxon>
        <taxon>Streptophyta</taxon>
        <taxon>Embryophyta</taxon>
        <taxon>Tracheophyta</taxon>
        <taxon>Spermatophyta</taxon>
        <taxon>Magnoliopsida</taxon>
        <taxon>eudicotyledons</taxon>
        <taxon>Gunneridae</taxon>
        <taxon>Pentapetalae</taxon>
        <taxon>asterids</taxon>
        <taxon>Ericales</taxon>
        <taxon>Ericaceae</taxon>
        <taxon>Vaccinioideae</taxon>
        <taxon>Vaccinieae</taxon>
        <taxon>Vaccinium</taxon>
    </lineage>
</organism>
<evidence type="ECO:0000313" key="1">
    <source>
        <dbReference type="EMBL" id="KAH7858416.1"/>
    </source>
</evidence>